<evidence type="ECO:0000313" key="3">
    <source>
        <dbReference type="EMBL" id="MCT7942931.1"/>
    </source>
</evidence>
<sequence length="203" mass="22688">MDESKTNLKEAQKSRLKGDNLQGYLLIAMPSLEETFFERSVIYVCEHDEKGAMGLIINRPIGIELEDLLEQMGLNPPPETAFYINSQVLVGGPVSPDRGFVLHSPQSNWLNSHQISDYCMLTSSRDVLSSIGTAKSPTDYIVALGYAGWGKDQLEQELADNTWLTIKATPELLYSKDPEHLWDIASKQLGFDMWQISSQIGHA</sequence>
<accession>A0A9X3AQR5</accession>
<comment type="caution">
    <text evidence="3">The sequence shown here is derived from an EMBL/GenBank/DDBJ whole genome shotgun (WGS) entry which is preliminary data.</text>
</comment>
<organism evidence="3 4">
    <name type="scientific">Shewanella holmiensis</name>
    <dbReference type="NCBI Taxonomy" id="2952222"/>
    <lineage>
        <taxon>Bacteria</taxon>
        <taxon>Pseudomonadati</taxon>
        <taxon>Pseudomonadota</taxon>
        <taxon>Gammaproteobacteria</taxon>
        <taxon>Alteromonadales</taxon>
        <taxon>Shewanellaceae</taxon>
        <taxon>Shewanella</taxon>
    </lineage>
</organism>
<evidence type="ECO:0000256" key="1">
    <source>
        <dbReference type="ARBA" id="ARBA00009600"/>
    </source>
</evidence>
<protein>
    <recommendedName>
        <fullName evidence="2">UPF0301 protein NE535_14165</fullName>
    </recommendedName>
</protein>
<dbReference type="AlphaFoldDB" id="A0A9X3AQR5"/>
<proteinExistence type="inferred from homology"/>
<dbReference type="EMBL" id="JAMTCD010000020">
    <property type="protein sequence ID" value="MCT7942931.1"/>
    <property type="molecule type" value="Genomic_DNA"/>
</dbReference>
<dbReference type="SUPFAM" id="SSF143456">
    <property type="entry name" value="VC0467-like"/>
    <property type="match status" value="1"/>
</dbReference>
<dbReference type="Proteomes" id="UP001155546">
    <property type="component" value="Unassembled WGS sequence"/>
</dbReference>
<name>A0A9X3AQR5_9GAMM</name>
<dbReference type="HAMAP" id="MF_00758">
    <property type="entry name" value="UPF0301"/>
    <property type="match status" value="1"/>
</dbReference>
<reference evidence="3" key="1">
    <citation type="journal article" date="2023" name="Int. J. Syst. Evol. Microbiol.">
        <title>&lt;i&gt;Shewanella septentrionalis&lt;/i&gt; sp. nov. and &lt;i&gt;Shewanella holmiensis&lt;/i&gt; sp. nov., isolated from Baltic Sea water and sediments.</title>
        <authorList>
            <person name="Martin-Rodriguez A.J."/>
            <person name="Thorell K."/>
            <person name="Joffre E."/>
            <person name="Jensie-Markopoulos S."/>
            <person name="Moore E.R.B."/>
            <person name="Sjoling A."/>
        </authorList>
    </citation>
    <scope>NUCLEOTIDE SEQUENCE</scope>
    <source>
        <strain evidence="3">SP1S2-7</strain>
    </source>
</reference>
<gene>
    <name evidence="3" type="ORF">NE535_14165</name>
</gene>
<dbReference type="PANTHER" id="PTHR30327">
    <property type="entry name" value="UNCHARACTERIZED PROTEIN YQGE"/>
    <property type="match status" value="1"/>
</dbReference>
<comment type="similarity">
    <text evidence="1 2">Belongs to the UPF0301 (AlgH) family.</text>
</comment>
<dbReference type="NCBIfam" id="NF001266">
    <property type="entry name" value="PRK00228.1-1"/>
    <property type="match status" value="1"/>
</dbReference>
<dbReference type="GO" id="GO:0005829">
    <property type="term" value="C:cytosol"/>
    <property type="evidence" value="ECO:0007669"/>
    <property type="project" value="TreeGrafter"/>
</dbReference>
<evidence type="ECO:0000256" key="2">
    <source>
        <dbReference type="HAMAP-Rule" id="MF_00758"/>
    </source>
</evidence>
<dbReference type="Gene3D" id="3.40.1740.10">
    <property type="entry name" value="VC0467-like"/>
    <property type="match status" value="1"/>
</dbReference>
<keyword evidence="4" id="KW-1185">Reference proteome</keyword>
<dbReference type="RefSeq" id="WP_261299278.1">
    <property type="nucleotide sequence ID" value="NZ_JAMTCD010000020.1"/>
</dbReference>
<dbReference type="Pfam" id="PF02622">
    <property type="entry name" value="DUF179"/>
    <property type="match status" value="1"/>
</dbReference>
<dbReference type="InterPro" id="IPR003774">
    <property type="entry name" value="AlgH-like"/>
</dbReference>
<evidence type="ECO:0000313" key="4">
    <source>
        <dbReference type="Proteomes" id="UP001155546"/>
    </source>
</evidence>
<dbReference type="PANTHER" id="PTHR30327:SF1">
    <property type="entry name" value="UPF0301 PROTEIN YQGE"/>
    <property type="match status" value="1"/>
</dbReference>